<feature type="domain" description="FAD-binding" evidence="3">
    <location>
        <begin position="55"/>
        <end position="375"/>
    </location>
</feature>
<dbReference type="Gene3D" id="3.30.9.10">
    <property type="entry name" value="D-Amino Acid Oxidase, subunit A, domain 2"/>
    <property type="match status" value="1"/>
</dbReference>
<keyword evidence="5" id="KW-1185">Reference proteome</keyword>
<dbReference type="PANTHER" id="PTHR13789">
    <property type="entry name" value="MONOOXYGENASE"/>
    <property type="match status" value="1"/>
</dbReference>
<sequence length="418" mass="44041">MAFAGTFYDGAGFPVLTDGTTVTVNLDVPLQRDEPRAAARVVTGERCGDMNNDGVLVVGAGIAGLALTLALRQREVAVDLVERAPGADGGLAVNLPGNAVSALIALGVGDQLKQIGRPVGRREYRSATGRLLFGIDEEAFWGPSARSRCVMRSELHTVLAAGLGVEPRAATVQSVKVADGGAEVEFTDGDTGRYGFVVGADGVRSAVRGALFGTAGAKEAVLSAASWRFMAPNPGVDCWVAWSGGAGSVLLLPVDDEQVYVYASATRGGPVGADPSWLGTTFQDYPAPVQAVLRHALDRPETLYHSPVEEIRLPSWTAGRCALIGDAAHATAPIWAEGAALAVEDALVLADELAAGDWDTAGQRYERRRRDRVDHVQAHTDKFSRAAGAPIWLRDLLLPVLGPRSYRAAYGPLRKPGR</sequence>
<dbReference type="AlphaFoldDB" id="A0A4R6JLC3"/>
<dbReference type="PRINTS" id="PR00420">
    <property type="entry name" value="RNGMNOXGNASE"/>
</dbReference>
<dbReference type="SUPFAM" id="SSF51905">
    <property type="entry name" value="FAD/NAD(P)-binding domain"/>
    <property type="match status" value="1"/>
</dbReference>
<protein>
    <submittedName>
        <fullName evidence="4">2-polyprenyl-6-methoxyphenol hydroxylase-like FAD-dependent oxidoreductase</fullName>
    </submittedName>
</protein>
<dbReference type="GO" id="GO:0004497">
    <property type="term" value="F:monooxygenase activity"/>
    <property type="evidence" value="ECO:0007669"/>
    <property type="project" value="UniProtKB-KW"/>
</dbReference>
<comment type="caution">
    <text evidence="4">The sequence shown here is derived from an EMBL/GenBank/DDBJ whole genome shotgun (WGS) entry which is preliminary data.</text>
</comment>
<dbReference type="GO" id="GO:0071949">
    <property type="term" value="F:FAD binding"/>
    <property type="evidence" value="ECO:0007669"/>
    <property type="project" value="InterPro"/>
</dbReference>
<dbReference type="InterPro" id="IPR002938">
    <property type="entry name" value="FAD-bd"/>
</dbReference>
<keyword evidence="1" id="KW-0560">Oxidoreductase</keyword>
<evidence type="ECO:0000259" key="3">
    <source>
        <dbReference type="Pfam" id="PF01494"/>
    </source>
</evidence>
<evidence type="ECO:0000256" key="2">
    <source>
        <dbReference type="ARBA" id="ARBA00023033"/>
    </source>
</evidence>
<evidence type="ECO:0000313" key="4">
    <source>
        <dbReference type="EMBL" id="TDO37100.1"/>
    </source>
</evidence>
<accession>A0A4R6JLC3</accession>
<dbReference type="InterPro" id="IPR036188">
    <property type="entry name" value="FAD/NAD-bd_sf"/>
</dbReference>
<evidence type="ECO:0000256" key="1">
    <source>
        <dbReference type="ARBA" id="ARBA00023002"/>
    </source>
</evidence>
<dbReference type="Proteomes" id="UP000294901">
    <property type="component" value="Unassembled WGS sequence"/>
</dbReference>
<dbReference type="EMBL" id="SNWR01000001">
    <property type="protein sequence ID" value="TDO37100.1"/>
    <property type="molecule type" value="Genomic_DNA"/>
</dbReference>
<evidence type="ECO:0000313" key="5">
    <source>
        <dbReference type="Proteomes" id="UP000294901"/>
    </source>
</evidence>
<dbReference type="InterPro" id="IPR050493">
    <property type="entry name" value="FAD-dep_Monooxygenase_BioMet"/>
</dbReference>
<dbReference type="Pfam" id="PF01494">
    <property type="entry name" value="FAD_binding_3"/>
    <property type="match status" value="1"/>
</dbReference>
<gene>
    <name evidence="4" type="ORF">C8E87_0695</name>
</gene>
<name>A0A4R6JLC3_9ACTN</name>
<dbReference type="Gene3D" id="3.50.50.60">
    <property type="entry name" value="FAD/NAD(P)-binding domain"/>
    <property type="match status" value="1"/>
</dbReference>
<dbReference type="PANTHER" id="PTHR13789:SF309">
    <property type="entry name" value="PUTATIVE (AFU_ORTHOLOGUE AFUA_6G14510)-RELATED"/>
    <property type="match status" value="1"/>
</dbReference>
<keyword evidence="2" id="KW-0503">Monooxygenase</keyword>
<proteinExistence type="predicted"/>
<reference evidence="4 5" key="1">
    <citation type="submission" date="2019-03" db="EMBL/GenBank/DDBJ databases">
        <title>Sequencing the genomes of 1000 actinobacteria strains.</title>
        <authorList>
            <person name="Klenk H.-P."/>
        </authorList>
    </citation>
    <scope>NUCLEOTIDE SEQUENCE [LARGE SCALE GENOMIC DNA]</scope>
    <source>
        <strain evidence="4 5">DSM 43805</strain>
    </source>
</reference>
<organism evidence="4 5">
    <name type="scientific">Paractinoplanes brasiliensis</name>
    <dbReference type="NCBI Taxonomy" id="52695"/>
    <lineage>
        <taxon>Bacteria</taxon>
        <taxon>Bacillati</taxon>
        <taxon>Actinomycetota</taxon>
        <taxon>Actinomycetes</taxon>
        <taxon>Micromonosporales</taxon>
        <taxon>Micromonosporaceae</taxon>
        <taxon>Paractinoplanes</taxon>
    </lineage>
</organism>